<dbReference type="InterPro" id="IPR000086">
    <property type="entry name" value="NUDIX_hydrolase_dom"/>
</dbReference>
<name>A0A8J3LYG6_9ACTN</name>
<dbReference type="RefSeq" id="WP_203981510.1">
    <property type="nucleotide sequence ID" value="NZ_BONU01000036.1"/>
</dbReference>
<gene>
    <name evidence="3" type="ORF">Pfl04_41040</name>
</gene>
<dbReference type="PROSITE" id="PS00893">
    <property type="entry name" value="NUDIX_BOX"/>
    <property type="match status" value="1"/>
</dbReference>
<reference evidence="3" key="1">
    <citation type="submission" date="2021-01" db="EMBL/GenBank/DDBJ databases">
        <title>Whole genome shotgun sequence of Planosporangium flavigriseum NBRC 105377.</title>
        <authorList>
            <person name="Komaki H."/>
            <person name="Tamura T."/>
        </authorList>
    </citation>
    <scope>NUCLEOTIDE SEQUENCE</scope>
    <source>
        <strain evidence="3">NBRC 105377</strain>
    </source>
</reference>
<accession>A0A8J3LYG6</accession>
<dbReference type="PROSITE" id="PS51462">
    <property type="entry name" value="NUDIX"/>
    <property type="match status" value="1"/>
</dbReference>
<dbReference type="EMBL" id="BONU01000036">
    <property type="protein sequence ID" value="GIG75700.1"/>
    <property type="molecule type" value="Genomic_DNA"/>
</dbReference>
<dbReference type="GO" id="GO:0016787">
    <property type="term" value="F:hydrolase activity"/>
    <property type="evidence" value="ECO:0007669"/>
    <property type="project" value="UniProtKB-KW"/>
</dbReference>
<evidence type="ECO:0000259" key="2">
    <source>
        <dbReference type="PROSITE" id="PS51462"/>
    </source>
</evidence>
<evidence type="ECO:0000313" key="3">
    <source>
        <dbReference type="EMBL" id="GIG75700.1"/>
    </source>
</evidence>
<dbReference type="Gene3D" id="3.90.79.10">
    <property type="entry name" value="Nucleoside Triphosphate Pyrophosphohydrolase"/>
    <property type="match status" value="1"/>
</dbReference>
<evidence type="ECO:0000313" key="4">
    <source>
        <dbReference type="Proteomes" id="UP000653674"/>
    </source>
</evidence>
<evidence type="ECO:0000256" key="1">
    <source>
        <dbReference type="ARBA" id="ARBA00022801"/>
    </source>
</evidence>
<dbReference type="SUPFAM" id="SSF55811">
    <property type="entry name" value="Nudix"/>
    <property type="match status" value="1"/>
</dbReference>
<protein>
    <recommendedName>
        <fullName evidence="2">Nudix hydrolase domain-containing protein</fullName>
    </recommendedName>
</protein>
<sequence length="129" mass="14546">MLVVSGDLFLALRRASEPKAGEWELPGGFCDGWEHPADTAVREAREELGVDVELGAFLGMYLTRYEYQNEILPVLDCFWLARLRDEKIRLNPLESSEYTWLPLCDPPRLAFESMDQAVRAASISLSPGV</sequence>
<dbReference type="Pfam" id="PF00293">
    <property type="entry name" value="NUDIX"/>
    <property type="match status" value="1"/>
</dbReference>
<proteinExistence type="predicted"/>
<dbReference type="PANTHER" id="PTHR43222:SF9">
    <property type="entry name" value="8-OXO-(D)GTP PHOSPHATASE"/>
    <property type="match status" value="1"/>
</dbReference>
<dbReference type="InterPro" id="IPR015797">
    <property type="entry name" value="NUDIX_hydrolase-like_dom_sf"/>
</dbReference>
<feature type="domain" description="Nudix hydrolase" evidence="2">
    <location>
        <begin position="1"/>
        <end position="122"/>
    </location>
</feature>
<organism evidence="3 4">
    <name type="scientific">Planosporangium flavigriseum</name>
    <dbReference type="NCBI Taxonomy" id="373681"/>
    <lineage>
        <taxon>Bacteria</taxon>
        <taxon>Bacillati</taxon>
        <taxon>Actinomycetota</taxon>
        <taxon>Actinomycetes</taxon>
        <taxon>Micromonosporales</taxon>
        <taxon>Micromonosporaceae</taxon>
        <taxon>Planosporangium</taxon>
    </lineage>
</organism>
<dbReference type="AlphaFoldDB" id="A0A8J3LYG6"/>
<dbReference type="InterPro" id="IPR020084">
    <property type="entry name" value="NUDIX_hydrolase_CS"/>
</dbReference>
<comment type="caution">
    <text evidence="3">The sequence shown here is derived from an EMBL/GenBank/DDBJ whole genome shotgun (WGS) entry which is preliminary data.</text>
</comment>
<keyword evidence="4" id="KW-1185">Reference proteome</keyword>
<keyword evidence="1" id="KW-0378">Hydrolase</keyword>
<dbReference type="PANTHER" id="PTHR43222">
    <property type="entry name" value="NUDIX HYDROLASE 23"/>
    <property type="match status" value="1"/>
</dbReference>
<dbReference type="Proteomes" id="UP000653674">
    <property type="component" value="Unassembled WGS sequence"/>
</dbReference>